<protein>
    <recommendedName>
        <fullName evidence="3">Endonuclease/exonuclease/phosphatase domain-containing protein</fullName>
    </recommendedName>
</protein>
<evidence type="ECO:0000313" key="1">
    <source>
        <dbReference type="EMBL" id="KAH9371192.1"/>
    </source>
</evidence>
<dbReference type="VEuPathDB" id="VectorBase:HLOH_054299"/>
<evidence type="ECO:0000313" key="2">
    <source>
        <dbReference type="Proteomes" id="UP000821853"/>
    </source>
</evidence>
<reference evidence="1 2" key="1">
    <citation type="journal article" date="2020" name="Cell">
        <title>Large-Scale Comparative Analyses of Tick Genomes Elucidate Their Genetic Diversity and Vector Capacities.</title>
        <authorList>
            <consortium name="Tick Genome and Microbiome Consortium (TIGMIC)"/>
            <person name="Jia N."/>
            <person name="Wang J."/>
            <person name="Shi W."/>
            <person name="Du L."/>
            <person name="Sun Y."/>
            <person name="Zhan W."/>
            <person name="Jiang J.F."/>
            <person name="Wang Q."/>
            <person name="Zhang B."/>
            <person name="Ji P."/>
            <person name="Bell-Sakyi L."/>
            <person name="Cui X.M."/>
            <person name="Yuan T.T."/>
            <person name="Jiang B.G."/>
            <person name="Yang W.F."/>
            <person name="Lam T.T."/>
            <person name="Chang Q.C."/>
            <person name="Ding S.J."/>
            <person name="Wang X.J."/>
            <person name="Zhu J.G."/>
            <person name="Ruan X.D."/>
            <person name="Zhao L."/>
            <person name="Wei J.T."/>
            <person name="Ye R.Z."/>
            <person name="Que T.C."/>
            <person name="Du C.H."/>
            <person name="Zhou Y.H."/>
            <person name="Cheng J.X."/>
            <person name="Dai P.F."/>
            <person name="Guo W.B."/>
            <person name="Han X.H."/>
            <person name="Huang E.J."/>
            <person name="Li L.F."/>
            <person name="Wei W."/>
            <person name="Gao Y.C."/>
            <person name="Liu J.Z."/>
            <person name="Shao H.Z."/>
            <person name="Wang X."/>
            <person name="Wang C.C."/>
            <person name="Yang T.C."/>
            <person name="Huo Q.B."/>
            <person name="Li W."/>
            <person name="Chen H.Y."/>
            <person name="Chen S.E."/>
            <person name="Zhou L.G."/>
            <person name="Ni X.B."/>
            <person name="Tian J.H."/>
            <person name="Sheng Y."/>
            <person name="Liu T."/>
            <person name="Pan Y.S."/>
            <person name="Xia L.Y."/>
            <person name="Li J."/>
            <person name="Zhao F."/>
            <person name="Cao W.C."/>
        </authorList>
    </citation>
    <scope>NUCLEOTIDE SEQUENCE [LARGE SCALE GENOMIC DNA]</scope>
    <source>
        <strain evidence="1">HaeL-2018</strain>
    </source>
</reference>
<dbReference type="Proteomes" id="UP000821853">
    <property type="component" value="Chromosome 3"/>
</dbReference>
<proteinExistence type="predicted"/>
<organism evidence="1 2">
    <name type="scientific">Haemaphysalis longicornis</name>
    <name type="common">Bush tick</name>
    <dbReference type="NCBI Taxonomy" id="44386"/>
    <lineage>
        <taxon>Eukaryota</taxon>
        <taxon>Metazoa</taxon>
        <taxon>Ecdysozoa</taxon>
        <taxon>Arthropoda</taxon>
        <taxon>Chelicerata</taxon>
        <taxon>Arachnida</taxon>
        <taxon>Acari</taxon>
        <taxon>Parasitiformes</taxon>
        <taxon>Ixodida</taxon>
        <taxon>Ixodoidea</taxon>
        <taxon>Ixodidae</taxon>
        <taxon>Haemaphysalinae</taxon>
        <taxon>Haemaphysalis</taxon>
    </lineage>
</organism>
<sequence>MPRTLFGVTHAPYALASPQLNDTLNGAQITFYHNPNSITREGNKRQQSTMPDLTVGLEARDVTWIVTNERLLSDHYIIQITIPTCIRSPKREI</sequence>
<evidence type="ECO:0008006" key="3">
    <source>
        <dbReference type="Google" id="ProtNLM"/>
    </source>
</evidence>
<name>A0A9J6G9N3_HAELO</name>
<gene>
    <name evidence="1" type="ORF">HPB48_000396</name>
</gene>
<comment type="caution">
    <text evidence="1">The sequence shown here is derived from an EMBL/GenBank/DDBJ whole genome shotgun (WGS) entry which is preliminary data.</text>
</comment>
<keyword evidence="2" id="KW-1185">Reference proteome</keyword>
<dbReference type="EMBL" id="JABSTR010000005">
    <property type="protein sequence ID" value="KAH9371192.1"/>
    <property type="molecule type" value="Genomic_DNA"/>
</dbReference>
<accession>A0A9J6G9N3</accession>
<dbReference type="AlphaFoldDB" id="A0A9J6G9N3"/>
<dbReference type="OrthoDB" id="5419617at2759"/>